<evidence type="ECO:0000313" key="10">
    <source>
        <dbReference type="Ensembl" id="ENSHHUP00000076517.1"/>
    </source>
</evidence>
<dbReference type="Pfam" id="PF00169">
    <property type="entry name" value="PH"/>
    <property type="match status" value="2"/>
</dbReference>
<feature type="coiled-coil region" evidence="7">
    <location>
        <begin position="741"/>
        <end position="775"/>
    </location>
</feature>
<keyword evidence="6" id="KW-0206">Cytoskeleton</keyword>
<keyword evidence="11" id="KW-1185">Reference proteome</keyword>
<comment type="subcellular location">
    <subcellularLocation>
        <location evidence="1">Cytoplasm</location>
        <location evidence="1">Cytoskeleton</location>
    </subcellularLocation>
</comment>
<dbReference type="Ensembl" id="ENSHHUT00000079014.1">
    <property type="protein sequence ID" value="ENSHHUP00000076517.1"/>
    <property type="gene ID" value="ENSHHUG00000044779.1"/>
</dbReference>
<dbReference type="InterPro" id="IPR052223">
    <property type="entry name" value="Actin_Cytoskeleton_Reg"/>
</dbReference>
<organism evidence="10 11">
    <name type="scientific">Hucho hucho</name>
    <name type="common">huchen</name>
    <dbReference type="NCBI Taxonomy" id="62062"/>
    <lineage>
        <taxon>Eukaryota</taxon>
        <taxon>Metazoa</taxon>
        <taxon>Chordata</taxon>
        <taxon>Craniata</taxon>
        <taxon>Vertebrata</taxon>
        <taxon>Euteleostomi</taxon>
        <taxon>Actinopterygii</taxon>
        <taxon>Neopterygii</taxon>
        <taxon>Teleostei</taxon>
        <taxon>Protacanthopterygii</taxon>
        <taxon>Salmoniformes</taxon>
        <taxon>Salmonidae</taxon>
        <taxon>Salmoninae</taxon>
        <taxon>Hucho</taxon>
    </lineage>
</organism>
<evidence type="ECO:0000256" key="7">
    <source>
        <dbReference type="SAM" id="Coils"/>
    </source>
</evidence>
<evidence type="ECO:0000256" key="3">
    <source>
        <dbReference type="ARBA" id="ARBA00022553"/>
    </source>
</evidence>
<dbReference type="FunFam" id="2.30.29.30:FF:000133">
    <property type="entry name" value="myosin phosphatase Rho-interacting protein isoform X1"/>
    <property type="match status" value="1"/>
</dbReference>
<dbReference type="STRING" id="62062.ENSHHUP00000076517"/>
<evidence type="ECO:0000256" key="6">
    <source>
        <dbReference type="ARBA" id="ARBA00023212"/>
    </source>
</evidence>
<proteinExistence type="predicted"/>
<keyword evidence="3" id="KW-0597">Phosphoprotein</keyword>
<evidence type="ECO:0000256" key="2">
    <source>
        <dbReference type="ARBA" id="ARBA00022490"/>
    </source>
</evidence>
<evidence type="ECO:0000259" key="9">
    <source>
        <dbReference type="PROSITE" id="PS50003"/>
    </source>
</evidence>
<keyword evidence="2" id="KW-0963">Cytoplasm</keyword>
<reference evidence="10" key="3">
    <citation type="submission" date="2025-09" db="UniProtKB">
        <authorList>
            <consortium name="Ensembl"/>
        </authorList>
    </citation>
    <scope>IDENTIFICATION</scope>
</reference>
<keyword evidence="4 7" id="KW-0175">Coiled coil</keyword>
<dbReference type="InterPro" id="IPR011993">
    <property type="entry name" value="PH-like_dom_sf"/>
</dbReference>
<protein>
    <submittedName>
        <fullName evidence="10">Myosin phosphatase Rho interacting protein</fullName>
    </submittedName>
</protein>
<sequence>MSGQKSANPCNKFQANIFYKSKCQNCFKSRELHLPTDHGKDQAKPIYGGWLCLAAEGTDFDNPIQRSRKWQRRFFILYEHGSMSFALDELTSTLPQGTVNMNLCTAVIDAEPKTGQRNALCIITPEQEFFIRGENKEIINGWSEQLVVYPRTYKQNQKKKRKVEPTTSQEPSPAKMAATEPSFSVMESGDPRSSLWQGERPSGGPDVAPVWTVTDTDPLGLDETPAGVEERHQPTHIHTHSDRLSCLSDIHSHFLPSNTVLTPCRWSCIQDEKPDLLNFKKGWMMKLDKEDQWRKYWFVLSADSLRYYKDSFAEENSDLEGEIDLTKCHNVSEYHVQRNYGFQIHTQKCVFTLSAMTAGIRRNWIQALMKNVHPSNAPDVDSSPSSEVPTERVQGPKQSRIRERRREGRSKTFVWAEFSPMALLASEREVQQEAKEPLRMEVGDLERKRRREERRRRYDSMLGFLVGWEIGGGGDIRGDISPRSPRTHQRVQREIEQCWQQVERTAFRQEKTVPLYTESQGKDKEDMGILLETYHRRVSLFLDHYNNGSVEESPNSPLRLCFPLQATYEHGFVTMEESQQRILGELQHRHQQDLQRLQIDTDRLLEEETAATITAIEAMKNAHRAELKREIQRACHENNISGDENLGEICSEELASCHRELEVLSQQYSLKCLESSHLGQALEAERQALCQCQQENQDLRTRNQELSGHLAAEITRLCSLAKQDAFPLSQERDVYELEITLRVKESEVQCLKQKITSLRDELQTAHRDKRNATEMYKDIYTELSIMRVKVERDLGQLRENLRLAHKALGELSPAVDTDNNVSLSGVVVCYSSSYMRFDLSILEPTSWF</sequence>
<feature type="domain" description="PH" evidence="9">
    <location>
        <begin position="44"/>
        <end position="151"/>
    </location>
</feature>
<evidence type="ECO:0000313" key="11">
    <source>
        <dbReference type="Proteomes" id="UP000314982"/>
    </source>
</evidence>
<dbReference type="Gene3D" id="2.30.29.30">
    <property type="entry name" value="Pleckstrin-homology domain (PH domain)/Phosphotyrosine-binding domain (PTB)"/>
    <property type="match status" value="2"/>
</dbReference>
<dbReference type="AlphaFoldDB" id="A0A4W5QK19"/>
<feature type="compositionally biased region" description="Low complexity" evidence="8">
    <location>
        <begin position="378"/>
        <end position="388"/>
    </location>
</feature>
<feature type="region of interest" description="Disordered" evidence="8">
    <location>
        <begin position="375"/>
        <end position="406"/>
    </location>
</feature>
<dbReference type="Proteomes" id="UP000314982">
    <property type="component" value="Unassembled WGS sequence"/>
</dbReference>
<dbReference type="SUPFAM" id="SSF50729">
    <property type="entry name" value="PH domain-like"/>
    <property type="match status" value="2"/>
</dbReference>
<reference evidence="10" key="2">
    <citation type="submission" date="2025-08" db="UniProtKB">
        <authorList>
            <consortium name="Ensembl"/>
        </authorList>
    </citation>
    <scope>IDENTIFICATION</scope>
</reference>
<evidence type="ECO:0000256" key="1">
    <source>
        <dbReference type="ARBA" id="ARBA00004245"/>
    </source>
</evidence>
<dbReference type="GO" id="GO:0051015">
    <property type="term" value="F:actin filament binding"/>
    <property type="evidence" value="ECO:0007669"/>
    <property type="project" value="TreeGrafter"/>
</dbReference>
<dbReference type="PROSITE" id="PS50003">
    <property type="entry name" value="PH_DOMAIN"/>
    <property type="match status" value="2"/>
</dbReference>
<feature type="region of interest" description="Disordered" evidence="8">
    <location>
        <begin position="154"/>
        <end position="209"/>
    </location>
</feature>
<evidence type="ECO:0000256" key="4">
    <source>
        <dbReference type="ARBA" id="ARBA00023054"/>
    </source>
</evidence>
<dbReference type="GO" id="GO:0015629">
    <property type="term" value="C:actin cytoskeleton"/>
    <property type="evidence" value="ECO:0007669"/>
    <property type="project" value="TreeGrafter"/>
</dbReference>
<evidence type="ECO:0000256" key="8">
    <source>
        <dbReference type="SAM" id="MobiDB-lite"/>
    </source>
</evidence>
<dbReference type="GeneTree" id="ENSGT00940000164958"/>
<dbReference type="SMART" id="SM00233">
    <property type="entry name" value="PH"/>
    <property type="match status" value="2"/>
</dbReference>
<evidence type="ECO:0000256" key="5">
    <source>
        <dbReference type="ARBA" id="ARBA00023203"/>
    </source>
</evidence>
<dbReference type="InterPro" id="IPR001849">
    <property type="entry name" value="PH_domain"/>
</dbReference>
<reference evidence="11" key="1">
    <citation type="submission" date="2018-06" db="EMBL/GenBank/DDBJ databases">
        <title>Genome assembly of Danube salmon.</title>
        <authorList>
            <person name="Macqueen D.J."/>
            <person name="Gundappa M.K."/>
        </authorList>
    </citation>
    <scope>NUCLEOTIDE SEQUENCE [LARGE SCALE GENOMIC DNA]</scope>
</reference>
<accession>A0A4W5QK19</accession>
<keyword evidence="5" id="KW-0009">Actin-binding</keyword>
<dbReference type="PANTHER" id="PTHR17271">
    <property type="entry name" value="PLECKSTRIN HOMOLOGY PH DOMAIN-CONTAINING PROTEIN"/>
    <property type="match status" value="1"/>
</dbReference>
<dbReference type="PANTHER" id="PTHR17271:SF12">
    <property type="entry name" value="MYOSIN PHOSPHATASE RHO-INTERACTING PROTEIN ISOFORM X1"/>
    <property type="match status" value="1"/>
</dbReference>
<feature type="domain" description="PH" evidence="9">
    <location>
        <begin position="277"/>
        <end position="373"/>
    </location>
</feature>
<name>A0A4W5QK19_9TELE</name>